<dbReference type="GO" id="GO:0020037">
    <property type="term" value="F:heme binding"/>
    <property type="evidence" value="ECO:0007669"/>
    <property type="project" value="InterPro"/>
</dbReference>
<dbReference type="GO" id="GO:0046872">
    <property type="term" value="F:metal ion binding"/>
    <property type="evidence" value="ECO:0007669"/>
    <property type="project" value="UniProtKB-KW"/>
</dbReference>
<protein>
    <submittedName>
        <fullName evidence="7">Cytochrome C552</fullName>
    </submittedName>
</protein>
<dbReference type="Proteomes" id="UP000236340">
    <property type="component" value="Unassembled WGS sequence"/>
</dbReference>
<keyword evidence="1 4" id="KW-0479">Metal-binding</keyword>
<dbReference type="RefSeq" id="WP_103115209.1">
    <property type="nucleotide sequence ID" value="NZ_PPFX01000014.1"/>
</dbReference>
<name>A0A2K2HAR2_9BACT</name>
<dbReference type="InterPro" id="IPR036280">
    <property type="entry name" value="Multihaem_cyt_sf"/>
</dbReference>
<dbReference type="Pfam" id="PF13447">
    <property type="entry name" value="Multi-haem_cyto"/>
    <property type="match status" value="1"/>
</dbReference>
<evidence type="ECO:0000256" key="3">
    <source>
        <dbReference type="ARBA" id="ARBA00023004"/>
    </source>
</evidence>
<comment type="caution">
    <text evidence="7">The sequence shown here is derived from an EMBL/GenBank/DDBJ whole genome shotgun (WGS) entry which is preliminary data.</text>
</comment>
<keyword evidence="4" id="KW-0349">Heme</keyword>
<dbReference type="Gene3D" id="1.20.850.10">
    <property type="entry name" value="Hydroxylamine Oxidoreductase, Chain A, domain 2"/>
    <property type="match status" value="1"/>
</dbReference>
<dbReference type="Gene3D" id="1.10.780.10">
    <property type="entry name" value="Hydroxylamine Oxidoreductase, Chain A, domain 1"/>
    <property type="match status" value="1"/>
</dbReference>
<accession>A0A2K2HAR2</accession>
<reference evidence="7 8" key="1">
    <citation type="journal article" date="2018" name="Genome Announc.">
        <title>Genome Sequence of Geothermobacter sp. HR-1 Iron Reducer from the Loihi Seamount.</title>
        <authorList>
            <person name="Smith H."/>
            <person name="Abuyen K."/>
            <person name="Tremblay J."/>
            <person name="Savalia P."/>
            <person name="Perez-Rodriguez I."/>
            <person name="Emerson D."/>
            <person name="Tully B."/>
            <person name="Amend J."/>
        </authorList>
    </citation>
    <scope>NUCLEOTIDE SEQUENCE [LARGE SCALE GENOMIC DNA]</scope>
    <source>
        <strain evidence="7 8">HR-1</strain>
    </source>
</reference>
<evidence type="ECO:0000256" key="1">
    <source>
        <dbReference type="ARBA" id="ARBA00022723"/>
    </source>
</evidence>
<dbReference type="PANTHER" id="PTHR35038">
    <property type="entry name" value="DISSIMILATORY SULFITE REDUCTASE SIRA"/>
    <property type="match status" value="1"/>
</dbReference>
<feature type="signal peptide" evidence="5">
    <location>
        <begin position="1"/>
        <end position="26"/>
    </location>
</feature>
<evidence type="ECO:0000259" key="6">
    <source>
        <dbReference type="PROSITE" id="PS51007"/>
    </source>
</evidence>
<dbReference type="GO" id="GO:0009055">
    <property type="term" value="F:electron transfer activity"/>
    <property type="evidence" value="ECO:0007669"/>
    <property type="project" value="InterPro"/>
</dbReference>
<gene>
    <name evidence="7" type="ORF">C2E25_07860</name>
</gene>
<evidence type="ECO:0000256" key="5">
    <source>
        <dbReference type="SAM" id="SignalP"/>
    </source>
</evidence>
<dbReference type="PROSITE" id="PS51007">
    <property type="entry name" value="CYTC"/>
    <property type="match status" value="1"/>
</dbReference>
<dbReference type="InterPro" id="IPR051829">
    <property type="entry name" value="Multiheme_Cytochr_ET"/>
</dbReference>
<dbReference type="EMBL" id="PPFX01000014">
    <property type="protein sequence ID" value="PNU20330.1"/>
    <property type="molecule type" value="Genomic_DNA"/>
</dbReference>
<evidence type="ECO:0000256" key="2">
    <source>
        <dbReference type="ARBA" id="ARBA00022729"/>
    </source>
</evidence>
<dbReference type="PANTHER" id="PTHR35038:SF8">
    <property type="entry name" value="C-TYPE POLYHEME CYTOCHROME OMCC"/>
    <property type="match status" value="1"/>
</dbReference>
<dbReference type="AlphaFoldDB" id="A0A2K2HAR2"/>
<sequence length="448" mass="50317">MKKSAIVSILAMLTALLFCGAFTATAKDRISKQTAECLECHSSTTTGIVKQWEKSAHWSSGVGCYECHKAEKTDADAMDHYGFTVAIIVSPRDCGQCHAKETAEQEASHHAKAGDILNTKDGILGQTVGGEPAVAVACRQCHGSIVKVNADGTLDTSTWPNTGIGRVNPDGSKGTCSACHTRHRFSKEQARQPETCGKCHLGPDHPQKEVYEESKHGILYRAFKDDLNMDKSKWVSGEDYFDAATCATCHMSATRNQGVTHDVGTRLSWNLRAPVSKRTANSPEKLKAMKDVCSSCHAGPFVDGFYKQLDEFVEFYNNKFAIPAKEIRALLIKEGVLTKANFDDKIDWIYWELWHHEGRRARHGAAMSGPDYAWWHGIYEVAKHFYTELLPEAKEACEKAGKPEVYEQIIAKYIDGRKEHEWYTKGFDKKRIEEMKKYYQDRYQQKVD</sequence>
<evidence type="ECO:0000313" key="7">
    <source>
        <dbReference type="EMBL" id="PNU20330.1"/>
    </source>
</evidence>
<feature type="chain" id="PRO_5014340437" evidence="5">
    <location>
        <begin position="27"/>
        <end position="448"/>
    </location>
</feature>
<feature type="domain" description="Cytochrome c" evidence="6">
    <location>
        <begin position="232"/>
        <end position="353"/>
    </location>
</feature>
<proteinExistence type="predicted"/>
<dbReference type="OrthoDB" id="9814800at2"/>
<evidence type="ECO:0000256" key="4">
    <source>
        <dbReference type="PROSITE-ProRule" id="PRU00433"/>
    </source>
</evidence>
<organism evidence="7 8">
    <name type="scientific">Geothermobacter hydrogeniphilus</name>
    <dbReference type="NCBI Taxonomy" id="1969733"/>
    <lineage>
        <taxon>Bacteria</taxon>
        <taxon>Pseudomonadati</taxon>
        <taxon>Thermodesulfobacteriota</taxon>
        <taxon>Desulfuromonadia</taxon>
        <taxon>Desulfuromonadales</taxon>
        <taxon>Geothermobacteraceae</taxon>
        <taxon>Geothermobacter</taxon>
    </lineage>
</organism>
<evidence type="ECO:0000313" key="8">
    <source>
        <dbReference type="Proteomes" id="UP000236340"/>
    </source>
</evidence>
<dbReference type="InterPro" id="IPR009056">
    <property type="entry name" value="Cyt_c-like_dom"/>
</dbReference>
<keyword evidence="2 5" id="KW-0732">Signal</keyword>
<dbReference type="SUPFAM" id="SSF48695">
    <property type="entry name" value="Multiheme cytochromes"/>
    <property type="match status" value="1"/>
</dbReference>
<keyword evidence="3 4" id="KW-0408">Iron</keyword>